<dbReference type="Proteomes" id="UP001168877">
    <property type="component" value="Unassembled WGS sequence"/>
</dbReference>
<dbReference type="InterPro" id="IPR051031">
    <property type="entry name" value="RING-box_E3_Ubiquitin_Ligase"/>
</dbReference>
<dbReference type="AlphaFoldDB" id="A0AA39VVL5"/>
<keyword evidence="2" id="KW-0863">Zinc-finger</keyword>
<keyword evidence="6" id="KW-1185">Reference proteome</keyword>
<dbReference type="EMBL" id="JAUESC010000003">
    <property type="protein sequence ID" value="KAK0600354.1"/>
    <property type="molecule type" value="Genomic_DNA"/>
</dbReference>
<accession>A0AA39VVL5</accession>
<evidence type="ECO:0000256" key="4">
    <source>
        <dbReference type="ARBA" id="ARBA00022833"/>
    </source>
</evidence>
<evidence type="ECO:0000256" key="3">
    <source>
        <dbReference type="ARBA" id="ARBA00022786"/>
    </source>
</evidence>
<sequence>MAPTQIYKDDQQFMGLVADIRVQRSKKPKHCIAGPSSSSKKPKRFEIKKWSAVAPWAWDIVVDNCAICRNHIMDICIECQANQASATSGSFRMLVLLLLPRSPNVLRSRSGALSHPGLGILLSIIVLFVETISWISASNVRQTRLAPPVGVSEVWPLEPLGYLCAMWCSAGPSSSSKKPKRFEIKKWSAVTPWAWDIVVDNCAICRNHIMDICIECQVNQASATSGSFRSMATRAFGLPLRYVVQV</sequence>
<evidence type="ECO:0000313" key="5">
    <source>
        <dbReference type="EMBL" id="KAK0600354.1"/>
    </source>
</evidence>
<dbReference type="GO" id="GO:0008270">
    <property type="term" value="F:zinc ion binding"/>
    <property type="evidence" value="ECO:0007669"/>
    <property type="project" value="UniProtKB-KW"/>
</dbReference>
<evidence type="ECO:0000256" key="2">
    <source>
        <dbReference type="ARBA" id="ARBA00022771"/>
    </source>
</evidence>
<organism evidence="5 6">
    <name type="scientific">Acer saccharum</name>
    <name type="common">Sugar maple</name>
    <dbReference type="NCBI Taxonomy" id="4024"/>
    <lineage>
        <taxon>Eukaryota</taxon>
        <taxon>Viridiplantae</taxon>
        <taxon>Streptophyta</taxon>
        <taxon>Embryophyta</taxon>
        <taxon>Tracheophyta</taxon>
        <taxon>Spermatophyta</taxon>
        <taxon>Magnoliopsida</taxon>
        <taxon>eudicotyledons</taxon>
        <taxon>Gunneridae</taxon>
        <taxon>Pentapetalae</taxon>
        <taxon>rosids</taxon>
        <taxon>malvids</taxon>
        <taxon>Sapindales</taxon>
        <taxon>Sapindaceae</taxon>
        <taxon>Hippocastanoideae</taxon>
        <taxon>Acereae</taxon>
        <taxon>Acer</taxon>
    </lineage>
</organism>
<keyword evidence="1" id="KW-0479">Metal-binding</keyword>
<protein>
    <submittedName>
        <fullName evidence="5">Uncharacterized protein</fullName>
    </submittedName>
</protein>
<keyword evidence="3" id="KW-0833">Ubl conjugation pathway</keyword>
<evidence type="ECO:0000256" key="1">
    <source>
        <dbReference type="ARBA" id="ARBA00022723"/>
    </source>
</evidence>
<dbReference type="InterPro" id="IPR013083">
    <property type="entry name" value="Znf_RING/FYVE/PHD"/>
</dbReference>
<dbReference type="SUPFAM" id="SSF57850">
    <property type="entry name" value="RING/U-box"/>
    <property type="match status" value="2"/>
</dbReference>
<comment type="caution">
    <text evidence="5">The sequence shown here is derived from an EMBL/GenBank/DDBJ whole genome shotgun (WGS) entry which is preliminary data.</text>
</comment>
<proteinExistence type="predicted"/>
<reference evidence="5" key="2">
    <citation type="submission" date="2023-06" db="EMBL/GenBank/DDBJ databases">
        <authorList>
            <person name="Swenson N.G."/>
            <person name="Wegrzyn J.L."/>
            <person name="Mcevoy S.L."/>
        </authorList>
    </citation>
    <scope>NUCLEOTIDE SEQUENCE</scope>
    <source>
        <strain evidence="5">NS2018</strain>
        <tissue evidence="5">Leaf</tissue>
    </source>
</reference>
<keyword evidence="4" id="KW-0862">Zinc</keyword>
<dbReference type="PANTHER" id="PTHR11210">
    <property type="entry name" value="RING BOX"/>
    <property type="match status" value="1"/>
</dbReference>
<dbReference type="Gene3D" id="3.30.40.10">
    <property type="entry name" value="Zinc/RING finger domain, C3HC4 (zinc finger)"/>
    <property type="match status" value="2"/>
</dbReference>
<reference evidence="5" key="1">
    <citation type="journal article" date="2022" name="Plant J.">
        <title>Strategies of tolerance reflected in two North American maple genomes.</title>
        <authorList>
            <person name="McEvoy S.L."/>
            <person name="Sezen U.U."/>
            <person name="Trouern-Trend A."/>
            <person name="McMahon S.M."/>
            <person name="Schaberg P.G."/>
            <person name="Yang J."/>
            <person name="Wegrzyn J.L."/>
            <person name="Swenson N.G."/>
        </authorList>
    </citation>
    <scope>NUCLEOTIDE SEQUENCE</scope>
    <source>
        <strain evidence="5">NS2018</strain>
    </source>
</reference>
<gene>
    <name evidence="5" type="ORF">LWI29_014079</name>
</gene>
<name>A0AA39VVL5_ACESA</name>
<evidence type="ECO:0000313" key="6">
    <source>
        <dbReference type="Proteomes" id="UP001168877"/>
    </source>
</evidence>